<organism evidence="2 3">
    <name type="scientific">Ornithinimicrobium pratense</name>
    <dbReference type="NCBI Taxonomy" id="2593973"/>
    <lineage>
        <taxon>Bacteria</taxon>
        <taxon>Bacillati</taxon>
        <taxon>Actinomycetota</taxon>
        <taxon>Actinomycetes</taxon>
        <taxon>Micrococcales</taxon>
        <taxon>Ornithinimicrobiaceae</taxon>
        <taxon>Ornithinimicrobium</taxon>
    </lineage>
</organism>
<evidence type="ECO:0000256" key="1">
    <source>
        <dbReference type="SAM" id="Phobius"/>
    </source>
</evidence>
<keyword evidence="1" id="KW-0472">Membrane</keyword>
<reference evidence="2 3" key="1">
    <citation type="submission" date="2019-09" db="EMBL/GenBank/DDBJ databases">
        <title>Serinicoccus pratensis sp. nov., isolated from meadow soil.</title>
        <authorList>
            <person name="Zhang W."/>
        </authorList>
    </citation>
    <scope>NUCLEOTIDE SEQUENCE [LARGE SCALE GENOMIC DNA]</scope>
    <source>
        <strain evidence="2 3">W204</strain>
    </source>
</reference>
<accession>A0A5J6V9R9</accession>
<name>A0A5J6V9R9_9MICO</name>
<keyword evidence="3" id="KW-1185">Reference proteome</keyword>
<sequence>MRSRDICLLAAALFLAGVALLYLADQRESTLIRVLSSALMIIPAGLAANVISRRRRRERREDSPDSVERRAWQNAYERALLGVLVINGLLMLALLYVPGPTPGLWGIAAFAALPVLIWSCYAVELRKLGG</sequence>
<gene>
    <name evidence="2" type="ORF">FY030_15665</name>
</gene>
<feature type="transmembrane region" description="Helical" evidence="1">
    <location>
        <begin position="79"/>
        <end position="97"/>
    </location>
</feature>
<protein>
    <recommendedName>
        <fullName evidence="4">DUF2178 domain-containing protein</fullName>
    </recommendedName>
</protein>
<dbReference type="AlphaFoldDB" id="A0A5J6V9R9"/>
<dbReference type="RefSeq" id="WP_158062445.1">
    <property type="nucleotide sequence ID" value="NZ_CP044427.1"/>
</dbReference>
<evidence type="ECO:0008006" key="4">
    <source>
        <dbReference type="Google" id="ProtNLM"/>
    </source>
</evidence>
<keyword evidence="1" id="KW-1133">Transmembrane helix</keyword>
<keyword evidence="1" id="KW-0812">Transmembrane</keyword>
<proteinExistence type="predicted"/>
<dbReference type="Proteomes" id="UP000326546">
    <property type="component" value="Chromosome"/>
</dbReference>
<dbReference type="EMBL" id="CP044427">
    <property type="protein sequence ID" value="QFG69951.1"/>
    <property type="molecule type" value="Genomic_DNA"/>
</dbReference>
<feature type="transmembrane region" description="Helical" evidence="1">
    <location>
        <begin position="31"/>
        <end position="51"/>
    </location>
</feature>
<evidence type="ECO:0000313" key="2">
    <source>
        <dbReference type="EMBL" id="QFG69951.1"/>
    </source>
</evidence>
<feature type="transmembrane region" description="Helical" evidence="1">
    <location>
        <begin position="103"/>
        <end position="123"/>
    </location>
</feature>
<evidence type="ECO:0000313" key="3">
    <source>
        <dbReference type="Proteomes" id="UP000326546"/>
    </source>
</evidence>
<dbReference type="KEGG" id="serw:FY030_15665"/>